<reference evidence="1" key="1">
    <citation type="journal article" date="2015" name="Nature">
        <title>Complex archaea that bridge the gap between prokaryotes and eukaryotes.</title>
        <authorList>
            <person name="Spang A."/>
            <person name="Saw J.H."/>
            <person name="Jorgensen S.L."/>
            <person name="Zaremba-Niedzwiedzka K."/>
            <person name="Martijn J."/>
            <person name="Lind A.E."/>
            <person name="van Eijk R."/>
            <person name="Schleper C."/>
            <person name="Guy L."/>
            <person name="Ettema T.J."/>
        </authorList>
    </citation>
    <scope>NUCLEOTIDE SEQUENCE</scope>
</reference>
<evidence type="ECO:0000313" key="1">
    <source>
        <dbReference type="EMBL" id="KKL49329.1"/>
    </source>
</evidence>
<organism evidence="1">
    <name type="scientific">marine sediment metagenome</name>
    <dbReference type="NCBI Taxonomy" id="412755"/>
    <lineage>
        <taxon>unclassified sequences</taxon>
        <taxon>metagenomes</taxon>
        <taxon>ecological metagenomes</taxon>
    </lineage>
</organism>
<accession>A0A0F9CJP3</accession>
<protein>
    <submittedName>
        <fullName evidence="1">Uncharacterized protein</fullName>
    </submittedName>
</protein>
<proteinExistence type="predicted"/>
<name>A0A0F9CJP3_9ZZZZ</name>
<sequence>MIDIEIKPPNLKLINVEIFGTSPLICHRWSEKAKKEMLDKQMKKSKVGRQAKNPEQEFKDSLYPLSDGSGYGFPAVAFKLAAVRAAQNLNMHMTQARQLFFVYADDGDLVRIQADEPTMREDMVRLNGKVPDIRYRGEFKEWKVSLKIRYNADIISAEQVCNLLNLAGFSVGIGDWRTERNGIFGSFSLIEQEQVKAA</sequence>
<gene>
    <name evidence="1" type="ORF">LCGC14_2316580</name>
</gene>
<dbReference type="EMBL" id="LAZR01032993">
    <property type="protein sequence ID" value="KKL49329.1"/>
    <property type="molecule type" value="Genomic_DNA"/>
</dbReference>
<dbReference type="AlphaFoldDB" id="A0A0F9CJP3"/>
<comment type="caution">
    <text evidence="1">The sequence shown here is derived from an EMBL/GenBank/DDBJ whole genome shotgun (WGS) entry which is preliminary data.</text>
</comment>